<dbReference type="GO" id="GO:0006605">
    <property type="term" value="P:protein targeting"/>
    <property type="evidence" value="ECO:0007669"/>
    <property type="project" value="UniProtKB-UniRule"/>
</dbReference>
<feature type="transmembrane region" description="Helical" evidence="10">
    <location>
        <begin position="379"/>
        <end position="403"/>
    </location>
</feature>
<dbReference type="InterPro" id="IPR030659">
    <property type="entry name" value="SecY_CS"/>
</dbReference>
<dbReference type="EMBL" id="RSDW01000001">
    <property type="protein sequence ID" value="RSL18095.1"/>
    <property type="molecule type" value="Genomic_DNA"/>
</dbReference>
<evidence type="ECO:0000256" key="4">
    <source>
        <dbReference type="ARBA" id="ARBA00022692"/>
    </source>
</evidence>
<evidence type="ECO:0000256" key="2">
    <source>
        <dbReference type="ARBA" id="ARBA00005751"/>
    </source>
</evidence>
<evidence type="ECO:0000256" key="5">
    <source>
        <dbReference type="ARBA" id="ARBA00022927"/>
    </source>
</evidence>
<feature type="transmembrane region" description="Helical" evidence="10">
    <location>
        <begin position="275"/>
        <end position="297"/>
    </location>
</feature>
<dbReference type="AlphaFoldDB" id="A0A428MML2"/>
<dbReference type="PRINTS" id="PR00303">
    <property type="entry name" value="SECYTRNLCASE"/>
</dbReference>
<keyword evidence="15" id="KW-1185">Reference proteome</keyword>
<dbReference type="OrthoDB" id="9809248at2"/>
<dbReference type="GO" id="GO:0043952">
    <property type="term" value="P:protein transport by the Sec complex"/>
    <property type="evidence" value="ECO:0007669"/>
    <property type="project" value="UniProtKB-UniRule"/>
</dbReference>
<dbReference type="PROSITE" id="PS00756">
    <property type="entry name" value="SECY_2"/>
    <property type="match status" value="1"/>
</dbReference>
<dbReference type="RefSeq" id="WP_125486501.1">
    <property type="nucleotide sequence ID" value="NZ_RSDW01000001.1"/>
</dbReference>
<evidence type="ECO:0000256" key="11">
    <source>
        <dbReference type="RuleBase" id="RU000537"/>
    </source>
</evidence>
<evidence type="ECO:0000313" key="14">
    <source>
        <dbReference type="EMBL" id="RSL18095.1"/>
    </source>
</evidence>
<evidence type="ECO:0000256" key="3">
    <source>
        <dbReference type="ARBA" id="ARBA00022448"/>
    </source>
</evidence>
<comment type="similarity">
    <text evidence="2 10 13">Belongs to the SecY/SEC61-alpha family.</text>
</comment>
<accession>A0A428MML2</accession>
<evidence type="ECO:0000256" key="12">
    <source>
        <dbReference type="RuleBase" id="RU003484"/>
    </source>
</evidence>
<sequence>MFEKIANIFKIPDLRKRVLFTLGMLAVYRLGSHIPTPGINADLLAQFFNQNSGSALGLVDLFSGGNLRKLTVFALGIMPYITASIIFQLLTVIYEPLAKLQKEGELGRRKITQWTRYVTVLLGIVQSFAIALTLTSTTTGAPMVTISRGAFIPLCVLTLTAGTAFIMWLGEQITERGIGNGMSLLIFTGIVVGLPRGIQELYIKARDSAWGAFTPIAILILIAGMIAVVAFIVYVERSERRIPVQYAKRIVGRRMMGGQSTHLPLKVNSGGVMPIIFASSILSAPLLFANATIFGYSLRDSAFFGPILRNLAPGEPWYELLSMVAIVFFAYFYISIVFRPDDIADNMRKYGGFIPGIRPGKRTANFINDVLTRITLVGALYLIIIWIIPTLLISGIHFNHIALIGPIFDRFPSWVTNGLGVNFYFGGTSLLIVVGVAMDTVQQIESQLVMRHYDGFSPKSGRIRGRKSW</sequence>
<name>A0A428MML2_9BACT</name>
<evidence type="ECO:0000256" key="7">
    <source>
        <dbReference type="ARBA" id="ARBA00023010"/>
    </source>
</evidence>
<protein>
    <recommendedName>
        <fullName evidence="9 10">Protein translocase subunit SecY</fullName>
    </recommendedName>
</protein>
<keyword evidence="6 10" id="KW-1133">Transmembrane helix</keyword>
<dbReference type="GO" id="GO:0065002">
    <property type="term" value="P:intracellular protein transmembrane transport"/>
    <property type="evidence" value="ECO:0007669"/>
    <property type="project" value="UniProtKB-UniRule"/>
</dbReference>
<feature type="transmembrane region" description="Helical" evidence="10">
    <location>
        <begin position="114"/>
        <end position="134"/>
    </location>
</feature>
<dbReference type="PIRSF" id="PIRSF004557">
    <property type="entry name" value="SecY"/>
    <property type="match status" value="1"/>
</dbReference>
<feature type="transmembrane region" description="Helical" evidence="10">
    <location>
        <begin position="423"/>
        <end position="441"/>
    </location>
</feature>
<dbReference type="InterPro" id="IPR002208">
    <property type="entry name" value="SecY/SEC61-alpha"/>
</dbReference>
<dbReference type="NCBIfam" id="TIGR00967">
    <property type="entry name" value="3a0501s007"/>
    <property type="match status" value="1"/>
</dbReference>
<feature type="transmembrane region" description="Helical" evidence="10">
    <location>
        <begin position="181"/>
        <end position="198"/>
    </location>
</feature>
<dbReference type="Gene3D" id="1.10.3370.10">
    <property type="entry name" value="SecY subunit domain"/>
    <property type="match status" value="1"/>
</dbReference>
<evidence type="ECO:0000256" key="8">
    <source>
        <dbReference type="ARBA" id="ARBA00023136"/>
    </source>
</evidence>
<keyword evidence="4 10" id="KW-0812">Transmembrane</keyword>
<evidence type="ECO:0000313" key="15">
    <source>
        <dbReference type="Proteomes" id="UP000269669"/>
    </source>
</evidence>
<evidence type="ECO:0000256" key="9">
    <source>
        <dbReference type="ARBA" id="ARBA00039733"/>
    </source>
</evidence>
<feature type="transmembrane region" description="Helical" evidence="10">
    <location>
        <begin position="317"/>
        <end position="338"/>
    </location>
</feature>
<dbReference type="FunFam" id="1.10.3370.10:FF:000001">
    <property type="entry name" value="Preprotein translocase subunit SecY"/>
    <property type="match status" value="1"/>
</dbReference>
<dbReference type="Proteomes" id="UP000269669">
    <property type="component" value="Unassembled WGS sequence"/>
</dbReference>
<dbReference type="InterPro" id="IPR026593">
    <property type="entry name" value="SecY"/>
</dbReference>
<keyword evidence="3 10" id="KW-0813">Transport</keyword>
<feature type="transmembrane region" description="Helical" evidence="10">
    <location>
        <begin position="210"/>
        <end position="235"/>
    </location>
</feature>
<dbReference type="InterPro" id="IPR023201">
    <property type="entry name" value="SecY_dom_sf"/>
</dbReference>
<gene>
    <name evidence="10" type="primary">secY</name>
    <name evidence="14" type="ORF">EDE15_3651</name>
</gene>
<dbReference type="PANTHER" id="PTHR10906">
    <property type="entry name" value="SECY/SEC61-ALPHA FAMILY MEMBER"/>
    <property type="match status" value="1"/>
</dbReference>
<evidence type="ECO:0000256" key="10">
    <source>
        <dbReference type="HAMAP-Rule" id="MF_01465"/>
    </source>
</evidence>
<comment type="subcellular location">
    <subcellularLocation>
        <location evidence="10">Cell membrane</location>
        <topology evidence="10">Multi-pass membrane protein</topology>
    </subcellularLocation>
    <subcellularLocation>
        <location evidence="1 12">Membrane</location>
        <topology evidence="1 12">Multi-pass membrane protein</topology>
    </subcellularLocation>
</comment>
<dbReference type="GO" id="GO:0005886">
    <property type="term" value="C:plasma membrane"/>
    <property type="evidence" value="ECO:0007669"/>
    <property type="project" value="UniProtKB-SubCell"/>
</dbReference>
<keyword evidence="7 10" id="KW-0811">Translocation</keyword>
<dbReference type="HAMAP" id="MF_01465">
    <property type="entry name" value="SecY"/>
    <property type="match status" value="1"/>
</dbReference>
<organism evidence="14 15">
    <name type="scientific">Edaphobacter aggregans</name>
    <dbReference type="NCBI Taxonomy" id="570835"/>
    <lineage>
        <taxon>Bacteria</taxon>
        <taxon>Pseudomonadati</taxon>
        <taxon>Acidobacteriota</taxon>
        <taxon>Terriglobia</taxon>
        <taxon>Terriglobales</taxon>
        <taxon>Acidobacteriaceae</taxon>
        <taxon>Edaphobacter</taxon>
    </lineage>
</organism>
<keyword evidence="5 10" id="KW-0653">Protein transport</keyword>
<evidence type="ECO:0000256" key="6">
    <source>
        <dbReference type="ARBA" id="ARBA00022989"/>
    </source>
</evidence>
<dbReference type="PROSITE" id="PS00755">
    <property type="entry name" value="SECY_1"/>
    <property type="match status" value="1"/>
</dbReference>
<feature type="transmembrane region" description="Helical" evidence="10">
    <location>
        <begin position="70"/>
        <end position="94"/>
    </location>
</feature>
<dbReference type="Pfam" id="PF00344">
    <property type="entry name" value="SecY"/>
    <property type="match status" value="1"/>
</dbReference>
<keyword evidence="8 10" id="KW-0472">Membrane</keyword>
<evidence type="ECO:0000256" key="13">
    <source>
        <dbReference type="RuleBase" id="RU004349"/>
    </source>
</evidence>
<evidence type="ECO:0000256" key="1">
    <source>
        <dbReference type="ARBA" id="ARBA00004141"/>
    </source>
</evidence>
<comment type="caution">
    <text evidence="14">The sequence shown here is derived from an EMBL/GenBank/DDBJ whole genome shotgun (WGS) entry which is preliminary data.</text>
</comment>
<dbReference type="SUPFAM" id="SSF103491">
    <property type="entry name" value="Preprotein translocase SecY subunit"/>
    <property type="match status" value="1"/>
</dbReference>
<comment type="caution">
    <text evidence="10">Lacks conserved residue(s) required for the propagation of feature annotation.</text>
</comment>
<comment type="subunit">
    <text evidence="10">Component of the Sec protein translocase complex. Heterotrimer consisting of SecY, SecE and SecG subunits. The heterotrimers can form oligomers, although 1 heterotrimer is thought to be able to translocate proteins. Interacts with the ribosome. Interacts with SecDF, and other proteins may be involved. Interacts with SecA.</text>
</comment>
<proteinExistence type="inferred from homology"/>
<keyword evidence="10" id="KW-1003">Cell membrane</keyword>
<comment type="function">
    <text evidence="10 11">The central subunit of the protein translocation channel SecYEG. Consists of two halves formed by TMs 1-5 and 6-10. These two domains form a lateral gate at the front which open onto the bilayer between TMs 2 and 7, and are clamped together by SecE at the back. The channel is closed by both a pore ring composed of hydrophobic SecY resides and a short helix (helix 2A) on the extracellular side of the membrane which forms a plug. The plug probably moves laterally to allow the channel to open. The ring and the pore may move independently.</text>
</comment>
<reference evidence="14 15" key="1">
    <citation type="submission" date="2018-12" db="EMBL/GenBank/DDBJ databases">
        <title>Sequencing of bacterial isolates from soil warming experiment in Harvard Forest, Massachusetts, USA.</title>
        <authorList>
            <person name="Deangelis K."/>
        </authorList>
    </citation>
    <scope>NUCLEOTIDE SEQUENCE [LARGE SCALE GENOMIC DNA]</scope>
    <source>
        <strain evidence="14 15">EB153</strain>
    </source>
</reference>
<feature type="transmembrane region" description="Helical" evidence="10">
    <location>
        <begin position="146"/>
        <end position="169"/>
    </location>
</feature>